<dbReference type="AlphaFoldDB" id="A0A1J1IYN7"/>
<dbReference type="EMBL" id="CVRI01000064">
    <property type="protein sequence ID" value="CRL05395.1"/>
    <property type="molecule type" value="Genomic_DNA"/>
</dbReference>
<reference evidence="1 2" key="1">
    <citation type="submission" date="2015-04" db="EMBL/GenBank/DDBJ databases">
        <authorList>
            <person name="Syromyatnikov M.Y."/>
            <person name="Popov V.N."/>
        </authorList>
    </citation>
    <scope>NUCLEOTIDE SEQUENCE [LARGE SCALE GENOMIC DNA]</scope>
</reference>
<organism evidence="1 2">
    <name type="scientific">Clunio marinus</name>
    <dbReference type="NCBI Taxonomy" id="568069"/>
    <lineage>
        <taxon>Eukaryota</taxon>
        <taxon>Metazoa</taxon>
        <taxon>Ecdysozoa</taxon>
        <taxon>Arthropoda</taxon>
        <taxon>Hexapoda</taxon>
        <taxon>Insecta</taxon>
        <taxon>Pterygota</taxon>
        <taxon>Neoptera</taxon>
        <taxon>Endopterygota</taxon>
        <taxon>Diptera</taxon>
        <taxon>Nematocera</taxon>
        <taxon>Chironomoidea</taxon>
        <taxon>Chironomidae</taxon>
        <taxon>Clunio</taxon>
    </lineage>
</organism>
<keyword evidence="2" id="KW-1185">Reference proteome</keyword>
<evidence type="ECO:0000313" key="2">
    <source>
        <dbReference type="Proteomes" id="UP000183832"/>
    </source>
</evidence>
<protein>
    <submittedName>
        <fullName evidence="1">CLUMA_CG018491, isoform A</fullName>
    </submittedName>
</protein>
<proteinExistence type="predicted"/>
<sequence length="92" mass="10990">MQIKCLLKANTFSHAFHYQFPELRDVLLILLYYLFLHKYATLKDISGLLLIYFLTEYFIGLNVDLNQQASKSRDTYLLNCSHLYFYSRLVLK</sequence>
<evidence type="ECO:0000313" key="1">
    <source>
        <dbReference type="EMBL" id="CRL05395.1"/>
    </source>
</evidence>
<accession>A0A1J1IYN7</accession>
<gene>
    <name evidence="1" type="ORF">CLUMA_CG018491</name>
</gene>
<dbReference type="Proteomes" id="UP000183832">
    <property type="component" value="Unassembled WGS sequence"/>
</dbReference>
<name>A0A1J1IYN7_9DIPT</name>